<evidence type="ECO:0000256" key="6">
    <source>
        <dbReference type="ARBA" id="ARBA00012232"/>
    </source>
</evidence>
<dbReference type="EMBL" id="CCSE01000001">
    <property type="protein sequence ID" value="CDZ99285.1"/>
    <property type="molecule type" value="Genomic_DNA"/>
</dbReference>
<dbReference type="GO" id="GO:0046872">
    <property type="term" value="F:metal ion binding"/>
    <property type="evidence" value="ECO:0007669"/>
    <property type="project" value="UniProtKB-KW"/>
</dbReference>
<dbReference type="PIRSF" id="PIRSF000732">
    <property type="entry name" value="PTS_enzyme_I"/>
    <property type="match status" value="1"/>
</dbReference>
<dbReference type="RefSeq" id="WP_035807863.1">
    <property type="nucleotide sequence ID" value="NZ_CCSE01000001.1"/>
</dbReference>
<evidence type="ECO:0000256" key="21">
    <source>
        <dbReference type="SAM" id="Coils"/>
    </source>
</evidence>
<feature type="binding site" evidence="20">
    <location>
        <position position="457"/>
    </location>
    <ligand>
        <name>Mg(2+)</name>
        <dbReference type="ChEBI" id="CHEBI:18420"/>
    </ligand>
</feature>
<evidence type="ECO:0000256" key="16">
    <source>
        <dbReference type="ARBA" id="ARBA00033235"/>
    </source>
</evidence>
<keyword evidence="15 17" id="KW-0460">Magnesium</keyword>
<evidence type="ECO:0000256" key="1">
    <source>
        <dbReference type="ARBA" id="ARBA00000683"/>
    </source>
</evidence>
<evidence type="ECO:0000256" key="19">
    <source>
        <dbReference type="PIRSR" id="PIRSR000732-2"/>
    </source>
</evidence>
<keyword evidence="12 17" id="KW-0598">Phosphotransferase system</keyword>
<dbReference type="PANTHER" id="PTHR46244">
    <property type="entry name" value="PHOSPHOENOLPYRUVATE-PROTEIN PHOSPHOTRANSFERASE"/>
    <property type="match status" value="1"/>
</dbReference>
<feature type="coiled-coil region" evidence="21">
    <location>
        <begin position="43"/>
        <end position="70"/>
    </location>
</feature>
<feature type="domain" description="PEP-utilising enzyme C-terminal" evidence="23">
    <location>
        <begin position="258"/>
        <end position="542"/>
    </location>
</feature>
<dbReference type="PANTHER" id="PTHR46244:SF3">
    <property type="entry name" value="PHOSPHOENOLPYRUVATE-PROTEIN PHOSPHOTRANSFERASE"/>
    <property type="match status" value="1"/>
</dbReference>
<feature type="domain" description="Phosphotransferase system enzyme I N-terminal" evidence="24">
    <location>
        <begin position="6"/>
        <end position="128"/>
    </location>
</feature>
<feature type="binding site" evidence="19">
    <location>
        <position position="298"/>
    </location>
    <ligand>
        <name>phosphoenolpyruvate</name>
        <dbReference type="ChEBI" id="CHEBI:58702"/>
    </ligand>
</feature>
<evidence type="ECO:0000256" key="17">
    <source>
        <dbReference type="PIRNR" id="PIRNR000732"/>
    </source>
</evidence>
<dbReference type="InterPro" id="IPR008279">
    <property type="entry name" value="PEP-util_enz_mobile_dom"/>
</dbReference>
<evidence type="ECO:0000256" key="5">
    <source>
        <dbReference type="ARBA" id="ARBA00007837"/>
    </source>
</evidence>
<dbReference type="GO" id="GO:0008965">
    <property type="term" value="F:phosphoenolpyruvate-protein phosphotransferase activity"/>
    <property type="evidence" value="ECO:0007669"/>
    <property type="project" value="UniProtKB-EC"/>
</dbReference>
<dbReference type="InterPro" id="IPR050499">
    <property type="entry name" value="PEP-utilizing_PTS_enzyme"/>
</dbReference>
<accession>A0A078LZ96</accession>
<dbReference type="PROSITE" id="PS00742">
    <property type="entry name" value="PEP_ENZYMES_2"/>
    <property type="match status" value="1"/>
</dbReference>
<dbReference type="AlphaFoldDB" id="A0A078LZ96"/>
<dbReference type="EC" id="2.7.3.9" evidence="6 17"/>
<evidence type="ECO:0000313" key="26">
    <source>
        <dbReference type="Proteomes" id="UP000044136"/>
    </source>
</evidence>
<comment type="catalytic activity">
    <reaction evidence="1 17">
        <text>L-histidyl-[protein] + phosphoenolpyruvate = N(pros)-phospho-L-histidyl-[protein] + pyruvate</text>
        <dbReference type="Rhea" id="RHEA:23880"/>
        <dbReference type="Rhea" id="RHEA-COMP:9745"/>
        <dbReference type="Rhea" id="RHEA-COMP:9746"/>
        <dbReference type="ChEBI" id="CHEBI:15361"/>
        <dbReference type="ChEBI" id="CHEBI:29979"/>
        <dbReference type="ChEBI" id="CHEBI:58702"/>
        <dbReference type="ChEBI" id="CHEBI:64837"/>
        <dbReference type="EC" id="2.7.3.9"/>
    </reaction>
</comment>
<dbReference type="InterPro" id="IPR040442">
    <property type="entry name" value="Pyrv_kinase-like_dom_sf"/>
</dbReference>
<dbReference type="NCBIfam" id="TIGR01417">
    <property type="entry name" value="PTS_I_fam"/>
    <property type="match status" value="1"/>
</dbReference>
<feature type="binding site" evidence="19">
    <location>
        <position position="334"/>
    </location>
    <ligand>
        <name>phosphoenolpyruvate</name>
        <dbReference type="ChEBI" id="CHEBI:58702"/>
    </ligand>
</feature>
<keyword evidence="13 17" id="KW-0479">Metal-binding</keyword>
<dbReference type="Gene3D" id="3.20.20.60">
    <property type="entry name" value="Phosphoenolpyruvate-binding domains"/>
    <property type="match status" value="1"/>
</dbReference>
<dbReference type="InterPro" id="IPR024692">
    <property type="entry name" value="PTS_EI"/>
</dbReference>
<evidence type="ECO:0000256" key="14">
    <source>
        <dbReference type="ARBA" id="ARBA00022777"/>
    </source>
</evidence>
<dbReference type="InterPro" id="IPR008731">
    <property type="entry name" value="PTS_EIN"/>
</dbReference>
<evidence type="ECO:0000256" key="10">
    <source>
        <dbReference type="ARBA" id="ARBA00022597"/>
    </source>
</evidence>
<dbReference type="Gene3D" id="1.10.274.10">
    <property type="entry name" value="PtsI, HPr-binding domain"/>
    <property type="match status" value="1"/>
</dbReference>
<dbReference type="HOGENOM" id="CLU_007308_7_0_9"/>
<dbReference type="GO" id="GO:0005737">
    <property type="term" value="C:cytoplasm"/>
    <property type="evidence" value="ECO:0007669"/>
    <property type="project" value="UniProtKB-SubCell"/>
</dbReference>
<evidence type="ECO:0000256" key="9">
    <source>
        <dbReference type="ARBA" id="ARBA00022490"/>
    </source>
</evidence>
<dbReference type="InterPro" id="IPR000121">
    <property type="entry name" value="PEP_util_C"/>
</dbReference>
<dbReference type="eggNOG" id="COG1080">
    <property type="taxonomic scope" value="Bacteria"/>
</dbReference>
<feature type="binding site" evidence="19">
    <location>
        <begin position="456"/>
        <end position="457"/>
    </location>
    <ligand>
        <name>phosphoenolpyruvate</name>
        <dbReference type="ChEBI" id="CHEBI:58702"/>
    </ligand>
</feature>
<dbReference type="GO" id="GO:0009401">
    <property type="term" value="P:phosphoenolpyruvate-dependent sugar phosphotransferase system"/>
    <property type="evidence" value="ECO:0007669"/>
    <property type="project" value="UniProtKB-KW"/>
</dbReference>
<dbReference type="Pfam" id="PF02896">
    <property type="entry name" value="PEP-utilizers_C"/>
    <property type="match status" value="1"/>
</dbReference>
<evidence type="ECO:0000256" key="8">
    <source>
        <dbReference type="ARBA" id="ARBA00022448"/>
    </source>
</evidence>
<keyword evidence="25" id="KW-0670">Pyruvate</keyword>
<dbReference type="InterPro" id="IPR036618">
    <property type="entry name" value="PtsI_HPr-bd_sf"/>
</dbReference>
<comment type="cofactor">
    <cofactor evidence="2 17 20">
        <name>Mg(2+)</name>
        <dbReference type="ChEBI" id="CHEBI:18420"/>
    </cofactor>
</comment>
<reference evidence="25 26" key="1">
    <citation type="submission" date="2014-07" db="EMBL/GenBank/DDBJ databases">
        <authorList>
            <person name="Urmite Genomes Urmite Genomes"/>
        </authorList>
    </citation>
    <scope>NUCLEOTIDE SEQUENCE [LARGE SCALE GENOMIC DNA]</scope>
    <source>
        <strain evidence="25 26">13MG44_air</strain>
    </source>
</reference>
<dbReference type="GO" id="GO:0016301">
    <property type="term" value="F:kinase activity"/>
    <property type="evidence" value="ECO:0007669"/>
    <property type="project" value="UniProtKB-KW"/>
</dbReference>
<keyword evidence="9 17" id="KW-0963">Cytoplasm</keyword>
<evidence type="ECO:0000256" key="15">
    <source>
        <dbReference type="ARBA" id="ARBA00022842"/>
    </source>
</evidence>
<evidence type="ECO:0000256" key="11">
    <source>
        <dbReference type="ARBA" id="ARBA00022679"/>
    </source>
</evidence>
<dbReference type="InterPro" id="IPR023151">
    <property type="entry name" value="PEP_util_CS"/>
</dbReference>
<organism evidence="25 26">
    <name type="scientific">Jeotgalicoccus saudimassiliensis</name>
    <dbReference type="NCBI Taxonomy" id="1461582"/>
    <lineage>
        <taxon>Bacteria</taxon>
        <taxon>Bacillati</taxon>
        <taxon>Bacillota</taxon>
        <taxon>Bacilli</taxon>
        <taxon>Bacillales</taxon>
        <taxon>Staphylococcaceae</taxon>
        <taxon>Jeotgalicoccus</taxon>
    </lineage>
</organism>
<dbReference type="SUPFAM" id="SSF52009">
    <property type="entry name" value="Phosphohistidine domain"/>
    <property type="match status" value="1"/>
</dbReference>
<dbReference type="OrthoDB" id="9765468at2"/>
<evidence type="ECO:0000256" key="12">
    <source>
        <dbReference type="ARBA" id="ARBA00022683"/>
    </source>
</evidence>
<dbReference type="Gene3D" id="3.50.30.10">
    <property type="entry name" value="Phosphohistidine domain"/>
    <property type="match status" value="1"/>
</dbReference>
<keyword evidence="8 17" id="KW-0813">Transport</keyword>
<evidence type="ECO:0000313" key="25">
    <source>
        <dbReference type="EMBL" id="CDZ99285.1"/>
    </source>
</evidence>
<dbReference type="Proteomes" id="UP000044136">
    <property type="component" value="Unassembled WGS sequence"/>
</dbReference>
<name>A0A078LZ96_9STAP</name>
<dbReference type="InterPro" id="IPR015813">
    <property type="entry name" value="Pyrv/PenolPyrv_kinase-like_dom"/>
</dbReference>
<keyword evidence="14 17" id="KW-0418">Kinase</keyword>
<dbReference type="Pfam" id="PF05524">
    <property type="entry name" value="PEP-utilisers_N"/>
    <property type="match status" value="1"/>
</dbReference>
<comment type="similarity">
    <text evidence="5 17">Belongs to the PEP-utilizing enzyme family.</text>
</comment>
<evidence type="ECO:0000256" key="7">
    <source>
        <dbReference type="ARBA" id="ARBA00016544"/>
    </source>
</evidence>
<evidence type="ECO:0000256" key="20">
    <source>
        <dbReference type="PIRSR" id="PIRSR000732-3"/>
    </source>
</evidence>
<feature type="active site" description="Proton donor" evidence="18">
    <location>
        <position position="504"/>
    </location>
</feature>
<proteinExistence type="inferred from homology"/>
<dbReference type="InterPro" id="IPR006318">
    <property type="entry name" value="PTS_EI-like"/>
</dbReference>
<evidence type="ECO:0000256" key="18">
    <source>
        <dbReference type="PIRSR" id="PIRSR000732-1"/>
    </source>
</evidence>
<comment type="subcellular location">
    <subcellularLocation>
        <location evidence="4 17">Cytoplasm</location>
    </subcellularLocation>
</comment>
<evidence type="ECO:0000259" key="24">
    <source>
        <dbReference type="Pfam" id="PF05524"/>
    </source>
</evidence>
<dbReference type="PRINTS" id="PR01736">
    <property type="entry name" value="PHPHTRNFRASE"/>
</dbReference>
<keyword evidence="26" id="KW-1185">Reference proteome</keyword>
<feature type="active site" description="Tele-phosphohistidine intermediate" evidence="18">
    <location>
        <position position="191"/>
    </location>
</feature>
<evidence type="ECO:0000256" key="3">
    <source>
        <dbReference type="ARBA" id="ARBA00002728"/>
    </source>
</evidence>
<dbReference type="Pfam" id="PF00391">
    <property type="entry name" value="PEP-utilizers"/>
    <property type="match status" value="1"/>
</dbReference>
<feature type="binding site" evidence="19">
    <location>
        <position position="467"/>
    </location>
    <ligand>
        <name>phosphoenolpyruvate</name>
        <dbReference type="ChEBI" id="CHEBI:58702"/>
    </ligand>
</feature>
<dbReference type="PROSITE" id="PS00370">
    <property type="entry name" value="PEP_ENZYMES_PHOS_SITE"/>
    <property type="match status" value="1"/>
</dbReference>
<keyword evidence="10 17" id="KW-0762">Sugar transport</keyword>
<sequence length="574" mass="63742">MPEIITGLKLSEGIGFGSIFISTEADIEISEREIEAAEIDAEISSYKDSIQQAHIQLRKLRENVGEHLDEDSAAIFDAHIMMLDDPGFNEHIINHINNLNNAEQAIQLAGEVYITKFESLDSEYMKARALDVKDICMRLIANVQGVQLTDLSRVDEPVVVVAEELTPSASAQLDSKYVRGIITVKGGITSHSAIIARSLNIPAVSGAGDILSKVNHGDDIILDGFTGDIVLAPTEIEMAAYSEKKKAQEQREEKLKDYIGKETKTLDGINISLYANIKGPEDVKDVSDNDAEGIGLYRTEFLYMNRMNLPSEEEQYKAYKAVLSSQGDKPVIIRTLDIGGDKELSYLNLPKESNPFLGERSIRFLLKNEEIFKTQLRALVRASEHGNLKVMFPMVTTIDEFNRAKALLVEEKERYETENSKTLNDIAAGIMVETPSAAMISDQLAKHVDFFSIGSNDLIQYTMAADRLNEQVSDLYQPYHPSVLGLIKKVIDSGRNNDKWVGICGEMACDHKSIALLTGFGIDELSVSPGNILGIREYISNIKKTDMEQLSEQVLTCDSAEDVLYLIEEHLNLT</sequence>
<evidence type="ECO:0000259" key="23">
    <source>
        <dbReference type="Pfam" id="PF02896"/>
    </source>
</evidence>
<gene>
    <name evidence="25" type="primary">ptsI</name>
    <name evidence="25" type="ORF">BN1048_00388</name>
</gene>
<keyword evidence="11 17" id="KW-0808">Transferase</keyword>
<dbReference type="SUPFAM" id="SSF51621">
    <property type="entry name" value="Phosphoenolpyruvate/pyruvate domain"/>
    <property type="match status" value="1"/>
</dbReference>
<protein>
    <recommendedName>
        <fullName evidence="7 17">Phosphoenolpyruvate-protein phosphotransferase</fullName>
        <ecNumber evidence="6 17">2.7.3.9</ecNumber>
    </recommendedName>
    <alternativeName>
        <fullName evidence="16 17">Phosphotransferase system, enzyme I</fullName>
    </alternativeName>
</protein>
<dbReference type="InterPro" id="IPR036637">
    <property type="entry name" value="Phosphohistidine_dom_sf"/>
</dbReference>
<dbReference type="SUPFAM" id="SSF47831">
    <property type="entry name" value="Enzyme I of the PEP:sugar phosphotransferase system HPr-binding (sub)domain"/>
    <property type="match status" value="1"/>
</dbReference>
<feature type="domain" description="PEP-utilising enzyme mobile" evidence="22">
    <location>
        <begin position="155"/>
        <end position="227"/>
    </location>
</feature>
<evidence type="ECO:0000256" key="2">
    <source>
        <dbReference type="ARBA" id="ARBA00001946"/>
    </source>
</evidence>
<feature type="binding site" evidence="20">
    <location>
        <position position="433"/>
    </location>
    <ligand>
        <name>Mg(2+)</name>
        <dbReference type="ChEBI" id="CHEBI:18420"/>
    </ligand>
</feature>
<evidence type="ECO:0000259" key="22">
    <source>
        <dbReference type="Pfam" id="PF00391"/>
    </source>
</evidence>
<dbReference type="InterPro" id="IPR018274">
    <property type="entry name" value="PEP_util_AS"/>
</dbReference>
<evidence type="ECO:0000256" key="13">
    <source>
        <dbReference type="ARBA" id="ARBA00022723"/>
    </source>
</evidence>
<dbReference type="STRING" id="1461582.BN1048_00388"/>
<comment type="function">
    <text evidence="3 17">General (non sugar-specific) component of the phosphoenolpyruvate-dependent sugar phosphotransferase system (sugar PTS). This major carbohydrate active-transport system catalyzes the phosphorylation of incoming sugar substrates concomitantly with their translocation across the cell membrane. Enzyme I transfers the phosphoryl group from phosphoenolpyruvate (PEP) to the phosphoryl carrier protein (HPr).</text>
</comment>
<evidence type="ECO:0000256" key="4">
    <source>
        <dbReference type="ARBA" id="ARBA00004496"/>
    </source>
</evidence>
<keyword evidence="21" id="KW-0175">Coiled coil</keyword>